<dbReference type="EMBL" id="FMJE01000003">
    <property type="protein sequence ID" value="SCM80173.1"/>
    <property type="molecule type" value="Genomic_DNA"/>
</dbReference>
<reference evidence="14" key="1">
    <citation type="submission" date="2016-08" db="EMBL/GenBank/DDBJ databases">
        <authorList>
            <person name="Seilhamer J.J."/>
        </authorList>
    </citation>
    <scope>NUCLEOTIDE SEQUENCE</scope>
    <source>
        <strain evidence="14">86</strain>
    </source>
</reference>
<comment type="subunit">
    <text evidence="3 11">Homodimer.</text>
</comment>
<evidence type="ECO:0000256" key="11">
    <source>
        <dbReference type="HAMAP-Rule" id="MF_00127"/>
    </source>
</evidence>
<feature type="binding site" evidence="12">
    <location>
        <position position="112"/>
    </location>
    <ligand>
        <name>L-histidine</name>
        <dbReference type="ChEBI" id="CHEBI:57595"/>
    </ligand>
</feature>
<evidence type="ECO:0000256" key="1">
    <source>
        <dbReference type="ARBA" id="ARBA00004496"/>
    </source>
</evidence>
<feature type="binding site" evidence="12">
    <location>
        <begin position="81"/>
        <end position="83"/>
    </location>
    <ligand>
        <name>L-histidine</name>
        <dbReference type="ChEBI" id="CHEBI:57595"/>
    </ligand>
</feature>
<keyword evidence="4 11" id="KW-0963">Cytoplasm</keyword>
<dbReference type="RefSeq" id="WP_288183702.1">
    <property type="nucleotide sequence ID" value="NZ_LT608335.1"/>
</dbReference>
<dbReference type="HAMAP" id="MF_00127">
    <property type="entry name" value="His_tRNA_synth"/>
    <property type="match status" value="1"/>
</dbReference>
<feature type="domain" description="Aminoacyl-transfer RNA synthetases class-II family profile" evidence="13">
    <location>
        <begin position="1"/>
        <end position="333"/>
    </location>
</feature>
<keyword evidence="8 11" id="KW-0648">Protein biosynthesis</keyword>
<dbReference type="GO" id="GO:0006427">
    <property type="term" value="P:histidyl-tRNA aminoacylation"/>
    <property type="evidence" value="ECO:0007669"/>
    <property type="project" value="UniProtKB-UniRule"/>
</dbReference>
<dbReference type="FunFam" id="3.30.930.10:FF:000005">
    <property type="entry name" value="Histidine--tRNA ligase"/>
    <property type="match status" value="1"/>
</dbReference>
<dbReference type="CDD" id="cd00859">
    <property type="entry name" value="HisRS_anticodon"/>
    <property type="match status" value="1"/>
</dbReference>
<dbReference type="InterPro" id="IPR004154">
    <property type="entry name" value="Anticodon-bd"/>
</dbReference>
<gene>
    <name evidence="11 14" type="primary">hisS</name>
    <name evidence="14" type="ORF">KL86SPO_30351</name>
</gene>
<proteinExistence type="inferred from homology"/>
<dbReference type="PANTHER" id="PTHR43707">
    <property type="entry name" value="HISTIDYL-TRNA SYNTHETASE"/>
    <property type="match status" value="1"/>
</dbReference>
<dbReference type="GO" id="GO:0004821">
    <property type="term" value="F:histidine-tRNA ligase activity"/>
    <property type="evidence" value="ECO:0007669"/>
    <property type="project" value="UniProtKB-UniRule"/>
</dbReference>
<dbReference type="GO" id="GO:0005524">
    <property type="term" value="F:ATP binding"/>
    <property type="evidence" value="ECO:0007669"/>
    <property type="project" value="UniProtKB-UniRule"/>
</dbReference>
<dbReference type="EC" id="6.1.1.21" evidence="11"/>
<evidence type="ECO:0000256" key="6">
    <source>
        <dbReference type="ARBA" id="ARBA00022741"/>
    </source>
</evidence>
<dbReference type="GO" id="GO:0005737">
    <property type="term" value="C:cytoplasm"/>
    <property type="evidence" value="ECO:0007669"/>
    <property type="project" value="UniProtKB-SubCell"/>
</dbReference>
<comment type="subcellular location">
    <subcellularLocation>
        <location evidence="1 11">Cytoplasm</location>
    </subcellularLocation>
</comment>
<evidence type="ECO:0000256" key="10">
    <source>
        <dbReference type="ARBA" id="ARBA00047639"/>
    </source>
</evidence>
<evidence type="ECO:0000259" key="13">
    <source>
        <dbReference type="PROSITE" id="PS50862"/>
    </source>
</evidence>
<dbReference type="InterPro" id="IPR006195">
    <property type="entry name" value="aa-tRNA-synth_II"/>
</dbReference>
<evidence type="ECO:0000256" key="3">
    <source>
        <dbReference type="ARBA" id="ARBA00011738"/>
    </source>
</evidence>
<evidence type="ECO:0000256" key="7">
    <source>
        <dbReference type="ARBA" id="ARBA00022840"/>
    </source>
</evidence>
<dbReference type="Gene3D" id="3.40.50.800">
    <property type="entry name" value="Anticodon-binding domain"/>
    <property type="match status" value="1"/>
</dbReference>
<dbReference type="InterPro" id="IPR004516">
    <property type="entry name" value="HisRS/HisZ"/>
</dbReference>
<dbReference type="PIRSF" id="PIRSF001549">
    <property type="entry name" value="His-tRNA_synth"/>
    <property type="match status" value="1"/>
</dbReference>
<evidence type="ECO:0000256" key="2">
    <source>
        <dbReference type="ARBA" id="ARBA00008226"/>
    </source>
</evidence>
<name>A0A212LRJ1_9FIRM</name>
<evidence type="ECO:0000256" key="4">
    <source>
        <dbReference type="ARBA" id="ARBA00022490"/>
    </source>
</evidence>
<dbReference type="PROSITE" id="PS50862">
    <property type="entry name" value="AA_TRNA_LIGASE_II"/>
    <property type="match status" value="1"/>
</dbReference>
<dbReference type="InterPro" id="IPR036621">
    <property type="entry name" value="Anticodon-bd_dom_sf"/>
</dbReference>
<dbReference type="SUPFAM" id="SSF55681">
    <property type="entry name" value="Class II aaRS and biotin synthetases"/>
    <property type="match status" value="1"/>
</dbReference>
<keyword evidence="6 11" id="KW-0547">Nucleotide-binding</keyword>
<dbReference type="PANTHER" id="PTHR43707:SF1">
    <property type="entry name" value="HISTIDINE--TRNA LIGASE, MITOCHONDRIAL-RELATED"/>
    <property type="match status" value="1"/>
</dbReference>
<dbReference type="InterPro" id="IPR041715">
    <property type="entry name" value="HisRS-like_core"/>
</dbReference>
<feature type="binding site" evidence="12">
    <location>
        <position position="126"/>
    </location>
    <ligand>
        <name>L-histidine</name>
        <dbReference type="ChEBI" id="CHEBI:57595"/>
    </ligand>
</feature>
<comment type="similarity">
    <text evidence="2 11">Belongs to the class-II aminoacyl-tRNA synthetase family.</text>
</comment>
<evidence type="ECO:0000256" key="12">
    <source>
        <dbReference type="PIRSR" id="PIRSR001549-1"/>
    </source>
</evidence>
<feature type="binding site" evidence="12">
    <location>
        <position position="257"/>
    </location>
    <ligand>
        <name>L-histidine</name>
        <dbReference type="ChEBI" id="CHEBI:57595"/>
    </ligand>
</feature>
<evidence type="ECO:0000313" key="14">
    <source>
        <dbReference type="EMBL" id="SCM80173.1"/>
    </source>
</evidence>
<feature type="binding site" evidence="12">
    <location>
        <begin position="261"/>
        <end position="262"/>
    </location>
    <ligand>
        <name>L-histidine</name>
        <dbReference type="ChEBI" id="CHEBI:57595"/>
    </ligand>
</feature>
<comment type="catalytic activity">
    <reaction evidence="10 11">
        <text>tRNA(His) + L-histidine + ATP = L-histidyl-tRNA(His) + AMP + diphosphate + H(+)</text>
        <dbReference type="Rhea" id="RHEA:17313"/>
        <dbReference type="Rhea" id="RHEA-COMP:9665"/>
        <dbReference type="Rhea" id="RHEA-COMP:9689"/>
        <dbReference type="ChEBI" id="CHEBI:15378"/>
        <dbReference type="ChEBI" id="CHEBI:30616"/>
        <dbReference type="ChEBI" id="CHEBI:33019"/>
        <dbReference type="ChEBI" id="CHEBI:57595"/>
        <dbReference type="ChEBI" id="CHEBI:78442"/>
        <dbReference type="ChEBI" id="CHEBI:78527"/>
        <dbReference type="ChEBI" id="CHEBI:456215"/>
        <dbReference type="EC" id="6.1.1.21"/>
    </reaction>
</comment>
<feature type="binding site" evidence="12">
    <location>
        <position position="130"/>
    </location>
    <ligand>
        <name>L-histidine</name>
        <dbReference type="ChEBI" id="CHEBI:57595"/>
    </ligand>
</feature>
<protein>
    <recommendedName>
        <fullName evidence="11">Histidine--tRNA ligase</fullName>
        <ecNumber evidence="11">6.1.1.21</ecNumber>
    </recommendedName>
    <alternativeName>
        <fullName evidence="11">Histidyl-tRNA synthetase</fullName>
        <shortName evidence="11">HisRS</shortName>
    </alternativeName>
</protein>
<keyword evidence="9 11" id="KW-0030">Aminoacyl-tRNA synthetase</keyword>
<organism evidence="14">
    <name type="scientific">uncultured Sporomusa sp</name>
    <dbReference type="NCBI Taxonomy" id="307249"/>
    <lineage>
        <taxon>Bacteria</taxon>
        <taxon>Bacillati</taxon>
        <taxon>Bacillota</taxon>
        <taxon>Negativicutes</taxon>
        <taxon>Selenomonadales</taxon>
        <taxon>Sporomusaceae</taxon>
        <taxon>Sporomusa</taxon>
        <taxon>environmental samples</taxon>
    </lineage>
</organism>
<evidence type="ECO:0000256" key="5">
    <source>
        <dbReference type="ARBA" id="ARBA00022598"/>
    </source>
</evidence>
<dbReference type="Pfam" id="PF13393">
    <property type="entry name" value="tRNA-synt_His"/>
    <property type="match status" value="2"/>
</dbReference>
<dbReference type="AlphaFoldDB" id="A0A212LRJ1"/>
<dbReference type="InterPro" id="IPR045864">
    <property type="entry name" value="aa-tRNA-synth_II/BPL/LPL"/>
</dbReference>
<dbReference type="InterPro" id="IPR033656">
    <property type="entry name" value="HisRS_anticodon"/>
</dbReference>
<dbReference type="CDD" id="cd00773">
    <property type="entry name" value="HisRS-like_core"/>
    <property type="match status" value="1"/>
</dbReference>
<dbReference type="NCBIfam" id="TIGR00442">
    <property type="entry name" value="hisS"/>
    <property type="match status" value="1"/>
</dbReference>
<dbReference type="SUPFAM" id="SSF52954">
    <property type="entry name" value="Class II aaRS ABD-related"/>
    <property type="match status" value="1"/>
</dbReference>
<keyword evidence="5 11" id="KW-0436">Ligase</keyword>
<accession>A0A212LRJ1</accession>
<evidence type="ECO:0000256" key="9">
    <source>
        <dbReference type="ARBA" id="ARBA00023146"/>
    </source>
</evidence>
<keyword evidence="7 11" id="KW-0067">ATP-binding</keyword>
<dbReference type="Pfam" id="PF03129">
    <property type="entry name" value="HGTP_anticodon"/>
    <property type="match status" value="1"/>
</dbReference>
<dbReference type="GO" id="GO:0016740">
    <property type="term" value="F:transferase activity"/>
    <property type="evidence" value="ECO:0007669"/>
    <property type="project" value="UniProtKB-ARBA"/>
</dbReference>
<sequence>MLTSGPRGTKDILPDSSGYWQYIEQVIREVCHNFAYQEIRTPIFEHTELFLRGIGETTDIVEKEMYTFTDRGKRSITLRPENTAAVVRSYLDHKLYAGPQPAKLYYIGPMFRYDRPQAGRYRQFHQFGVEALSAPGPAIDAEIISLAVEFLNKLGLNDLKLLINSVGCPVCRPVYRSKLQEFFRDKLSHVCPDCQSRYDRNPMRILDCKNEACIVQSQGAPHMSDCLCEECGSHFTGLQALLTAAGISFVLNPRLVRGLDYYTKTAFEIQYAPLGAQSAVCGGGRYDGLIAECGGQPTPGIGFAIGMERVLLALEKQELLPSVTNAIEVFVAPLGQETQAAAFEILTELRRAGIAADMDFMNRSLKAQMKYANKYPARFVALIGEDELAQNKVMLKNMEAGSQELIDKADLISMITEGMEK</sequence>
<dbReference type="InterPro" id="IPR015807">
    <property type="entry name" value="His-tRNA-ligase"/>
</dbReference>
<evidence type="ECO:0000256" key="8">
    <source>
        <dbReference type="ARBA" id="ARBA00022917"/>
    </source>
</evidence>
<dbReference type="GO" id="GO:0140096">
    <property type="term" value="F:catalytic activity, acting on a protein"/>
    <property type="evidence" value="ECO:0007669"/>
    <property type="project" value="UniProtKB-ARBA"/>
</dbReference>
<dbReference type="Gene3D" id="3.30.930.10">
    <property type="entry name" value="Bira Bifunctional Protein, Domain 2"/>
    <property type="match status" value="1"/>
</dbReference>